<reference evidence="3 4" key="1">
    <citation type="journal article" date="2024" name="Plant J.">
        <title>Genome sequences and population genomics reveal climatic adaptation and genomic divergence between two closely related sweetgum species.</title>
        <authorList>
            <person name="Xu W.Q."/>
            <person name="Ren C.Q."/>
            <person name="Zhang X.Y."/>
            <person name="Comes H.P."/>
            <person name="Liu X.H."/>
            <person name="Li Y.G."/>
            <person name="Kettle C.J."/>
            <person name="Jalonen R."/>
            <person name="Gaisberger H."/>
            <person name="Ma Y.Z."/>
            <person name="Qiu Y.X."/>
        </authorList>
    </citation>
    <scope>NUCLEOTIDE SEQUENCE [LARGE SCALE GENOMIC DNA]</scope>
    <source>
        <strain evidence="3">Hangzhou</strain>
    </source>
</reference>
<evidence type="ECO:0000256" key="1">
    <source>
        <dbReference type="SAM" id="MobiDB-lite"/>
    </source>
</evidence>
<dbReference type="PANTHER" id="PTHR12436:SF17">
    <property type="entry name" value="SAC3 FAMILY PROTEIN B"/>
    <property type="match status" value="1"/>
</dbReference>
<accession>A0AAP0S7B5</accession>
<dbReference type="Pfam" id="PF03399">
    <property type="entry name" value="SAC3_GANP"/>
    <property type="match status" value="1"/>
</dbReference>
<keyword evidence="4" id="KW-1185">Reference proteome</keyword>
<feature type="domain" description="SAC3/GANP/THP3 conserved" evidence="2">
    <location>
        <begin position="70"/>
        <end position="314"/>
    </location>
</feature>
<dbReference type="FunFam" id="1.25.40.990:FF:000004">
    <property type="entry name" value="Putative peptidase C48 domain family protein"/>
    <property type="match status" value="1"/>
</dbReference>
<dbReference type="InterPro" id="IPR005062">
    <property type="entry name" value="SAC3/GANP/THP3_conserved"/>
</dbReference>
<feature type="region of interest" description="Disordered" evidence="1">
    <location>
        <begin position="701"/>
        <end position="722"/>
    </location>
</feature>
<gene>
    <name evidence="3" type="ORF">L1049_017338</name>
</gene>
<name>A0AAP0S7B5_LIQFO</name>
<evidence type="ECO:0000313" key="3">
    <source>
        <dbReference type="EMBL" id="KAK9288872.1"/>
    </source>
</evidence>
<comment type="caution">
    <text evidence="3">The sequence shown here is derived from an EMBL/GenBank/DDBJ whole genome shotgun (WGS) entry which is preliminary data.</text>
</comment>
<dbReference type="Proteomes" id="UP001415857">
    <property type="component" value="Unassembled WGS sequence"/>
</dbReference>
<dbReference type="PANTHER" id="PTHR12436">
    <property type="entry name" value="80 KDA MCM3-ASSOCIATED PROTEIN"/>
    <property type="match status" value="1"/>
</dbReference>
<evidence type="ECO:0000313" key="4">
    <source>
        <dbReference type="Proteomes" id="UP001415857"/>
    </source>
</evidence>
<feature type="compositionally biased region" description="Polar residues" evidence="1">
    <location>
        <begin position="1"/>
        <end position="20"/>
    </location>
</feature>
<dbReference type="Gene3D" id="1.25.40.990">
    <property type="match status" value="1"/>
</dbReference>
<dbReference type="GO" id="GO:0005737">
    <property type="term" value="C:cytoplasm"/>
    <property type="evidence" value="ECO:0007669"/>
    <property type="project" value="TreeGrafter"/>
</dbReference>
<dbReference type="GO" id="GO:0006406">
    <property type="term" value="P:mRNA export from nucleus"/>
    <property type="evidence" value="ECO:0007669"/>
    <property type="project" value="TreeGrafter"/>
</dbReference>
<organism evidence="3 4">
    <name type="scientific">Liquidambar formosana</name>
    <name type="common">Formosan gum</name>
    <dbReference type="NCBI Taxonomy" id="63359"/>
    <lineage>
        <taxon>Eukaryota</taxon>
        <taxon>Viridiplantae</taxon>
        <taxon>Streptophyta</taxon>
        <taxon>Embryophyta</taxon>
        <taxon>Tracheophyta</taxon>
        <taxon>Spermatophyta</taxon>
        <taxon>Magnoliopsida</taxon>
        <taxon>eudicotyledons</taxon>
        <taxon>Gunneridae</taxon>
        <taxon>Pentapetalae</taxon>
        <taxon>Saxifragales</taxon>
        <taxon>Altingiaceae</taxon>
        <taxon>Liquidambar</taxon>
    </lineage>
</organism>
<dbReference type="InterPro" id="IPR045107">
    <property type="entry name" value="SAC3/GANP/THP3"/>
</dbReference>
<feature type="region of interest" description="Disordered" evidence="1">
    <location>
        <begin position="1"/>
        <end position="44"/>
    </location>
</feature>
<sequence>MGTRSNVRTSDPQTQMSLPSAHNIDAEAAATKPSSFPIPKRSREMQAKAKRLARFKVELRPTEPSSSETYNRTAEREADLIRPMPILQKTIDYLLVLLDQPYDDKFLGMYNFLWDRMRAIRMDLRMQHIFNVGSITMLEQMIRIHVIAMHELCEYTKGEGFLEGFDAHLNFEQMNKTLVELFQMYDDHRKKGINVPTEKEFRGYYALLKLDKHPGYKVEPAELSLDLAKMTAEIRQTPEVLFARDVARLSLPLNLFAVIVLYLNLIMLRTQALASLHCGLQYNQGVPVVHVAKWLGMEEEDIESLLEYHGFFIKDFEEPYMVKEGPFVNGDKDYPTKCSKLVHLKKSGRIIEDVSSSCQAASLPAEEEKELQLGKVNKQDATTVQYIEAKSSAHTIDEEMPDFEAISSLKDGTQVQPMLKTPTVGQQSVDDHQVSRVRLSPWGFSSAHNFLESQQAKVVRVERPNSEALFRNSPDRSVHHDMESTPLHIVSRRVFEDITPASQFDSPMKNSVPQNVVAEDLEGEIYQEAENNELMASYHDEAAEAKLKLILRIWRRRSLKLRELREQKLLAANAALNSLSLGLTIRQKRDEPSTLDEFNIDRVLRERYDNLERSWSKLNVSDVIVGELSRRNPGAKGLCYKIIDLKFDNPNEAVLGASAVLFLVSESIPWEHQKIHLHDLLMSLPSDEMVEVGCSPLLSRKGQPEPEPFQISSGTVSNGGGVLEATNASELMEDERNLPWEGELVETDDGTYVNSGCKQWTKQH</sequence>
<dbReference type="GO" id="GO:0070390">
    <property type="term" value="C:transcription export complex 2"/>
    <property type="evidence" value="ECO:0007669"/>
    <property type="project" value="TreeGrafter"/>
</dbReference>
<dbReference type="EMBL" id="JBBPBK010000003">
    <property type="protein sequence ID" value="KAK9288872.1"/>
    <property type="molecule type" value="Genomic_DNA"/>
</dbReference>
<evidence type="ECO:0000259" key="2">
    <source>
        <dbReference type="Pfam" id="PF03399"/>
    </source>
</evidence>
<proteinExistence type="predicted"/>
<dbReference type="AlphaFoldDB" id="A0AAP0S7B5"/>
<protein>
    <recommendedName>
        <fullName evidence="2">SAC3/GANP/THP3 conserved domain-containing protein</fullName>
    </recommendedName>
</protein>